<reference evidence="2 3" key="1">
    <citation type="submission" date="2018-07" db="EMBL/GenBank/DDBJ databases">
        <title>Genome analysis of Larkinella rosea.</title>
        <authorList>
            <person name="Zhou Z."/>
            <person name="Wang G."/>
        </authorList>
    </citation>
    <scope>NUCLEOTIDE SEQUENCE [LARGE SCALE GENOMIC DNA]</scope>
    <source>
        <strain evidence="3">zzj9</strain>
    </source>
</reference>
<proteinExistence type="predicted"/>
<name>A0A368JXW3_9BACT</name>
<dbReference type="Pfam" id="PF18480">
    <property type="entry name" value="DUF5615"/>
    <property type="match status" value="1"/>
</dbReference>
<evidence type="ECO:0000313" key="3">
    <source>
        <dbReference type="Proteomes" id="UP000253383"/>
    </source>
</evidence>
<dbReference type="OrthoDB" id="9806751at2"/>
<organism evidence="2 3">
    <name type="scientific">Larkinella punicea</name>
    <dbReference type="NCBI Taxonomy" id="2315727"/>
    <lineage>
        <taxon>Bacteria</taxon>
        <taxon>Pseudomonadati</taxon>
        <taxon>Bacteroidota</taxon>
        <taxon>Cytophagia</taxon>
        <taxon>Cytophagales</taxon>
        <taxon>Spirosomataceae</taxon>
        <taxon>Larkinella</taxon>
    </lineage>
</organism>
<evidence type="ECO:0000313" key="2">
    <source>
        <dbReference type="EMBL" id="RCR71473.1"/>
    </source>
</evidence>
<sequence length="117" mass="13368">MRFLANENFPGPSIRRLRAEGYDVISISETNGGWKDTQVLAQAVAEQLIILTFDRDYGELLFRYRLESPPAVVYFRRKGNTPDDAAKILIDLLSTGKIDILNHFTVIDEDGIRQRKL</sequence>
<feature type="domain" description="DUF5615" evidence="1">
    <location>
        <begin position="1"/>
        <end position="108"/>
    </location>
</feature>
<dbReference type="AlphaFoldDB" id="A0A368JXW3"/>
<gene>
    <name evidence="2" type="ORF">DUE52_00625</name>
</gene>
<dbReference type="EMBL" id="QOWE01000001">
    <property type="protein sequence ID" value="RCR71473.1"/>
    <property type="molecule type" value="Genomic_DNA"/>
</dbReference>
<protein>
    <recommendedName>
        <fullName evidence="1">DUF5615 domain-containing protein</fullName>
    </recommendedName>
</protein>
<dbReference type="RefSeq" id="WP_114404005.1">
    <property type="nucleotide sequence ID" value="NZ_QOWE01000001.1"/>
</dbReference>
<keyword evidence="3" id="KW-1185">Reference proteome</keyword>
<dbReference type="InterPro" id="IPR041049">
    <property type="entry name" value="DUF5615"/>
</dbReference>
<evidence type="ECO:0000259" key="1">
    <source>
        <dbReference type="Pfam" id="PF18480"/>
    </source>
</evidence>
<accession>A0A368JXW3</accession>
<comment type="caution">
    <text evidence="2">The sequence shown here is derived from an EMBL/GenBank/DDBJ whole genome shotgun (WGS) entry which is preliminary data.</text>
</comment>
<dbReference type="Proteomes" id="UP000253383">
    <property type="component" value="Unassembled WGS sequence"/>
</dbReference>